<feature type="transmembrane region" description="Helical" evidence="1">
    <location>
        <begin position="74"/>
        <end position="97"/>
    </location>
</feature>
<keyword evidence="3" id="KW-1185">Reference proteome</keyword>
<dbReference type="EMBL" id="FODV01000012">
    <property type="protein sequence ID" value="SEP05049.1"/>
    <property type="molecule type" value="Genomic_DNA"/>
</dbReference>
<gene>
    <name evidence="2" type="ORF">SAMN04487948_11210</name>
</gene>
<dbReference type="OrthoDB" id="240491at2157"/>
<keyword evidence="1" id="KW-1133">Transmembrane helix</keyword>
<dbReference type="AlphaFoldDB" id="A0A1H8UPC0"/>
<feature type="transmembrane region" description="Helical" evidence="1">
    <location>
        <begin position="221"/>
        <end position="248"/>
    </location>
</feature>
<feature type="transmembrane region" description="Helical" evidence="1">
    <location>
        <begin position="34"/>
        <end position="62"/>
    </location>
</feature>
<dbReference type="InterPro" id="IPR008338">
    <property type="entry name" value="Capsule_biosynth_CapC"/>
</dbReference>
<dbReference type="RefSeq" id="WP_089826364.1">
    <property type="nucleotide sequence ID" value="NZ_FODV01000012.1"/>
</dbReference>
<feature type="transmembrane region" description="Helical" evidence="1">
    <location>
        <begin position="188"/>
        <end position="209"/>
    </location>
</feature>
<feature type="transmembrane region" description="Helical" evidence="1">
    <location>
        <begin position="318"/>
        <end position="340"/>
    </location>
</feature>
<feature type="transmembrane region" description="Helical" evidence="1">
    <location>
        <begin position="288"/>
        <end position="306"/>
    </location>
</feature>
<accession>A0A1H8UPC0</accession>
<evidence type="ECO:0000313" key="2">
    <source>
        <dbReference type="EMBL" id="SEP05049.1"/>
    </source>
</evidence>
<keyword evidence="1" id="KW-0812">Transmembrane</keyword>
<protein>
    <submittedName>
        <fullName evidence="2">Capsule biosynthesis CapC</fullName>
    </submittedName>
</protein>
<feature type="transmembrane region" description="Helical" evidence="1">
    <location>
        <begin position="132"/>
        <end position="151"/>
    </location>
</feature>
<name>A0A1H8UPC0_9EURY</name>
<reference evidence="3" key="1">
    <citation type="submission" date="2016-10" db="EMBL/GenBank/DDBJ databases">
        <authorList>
            <person name="Varghese N."/>
            <person name="Submissions S."/>
        </authorList>
    </citation>
    <scope>NUCLEOTIDE SEQUENCE [LARGE SCALE GENOMIC DNA]</scope>
    <source>
        <strain evidence="3">CGMCC 1.10121</strain>
    </source>
</reference>
<dbReference type="GO" id="GO:0016020">
    <property type="term" value="C:membrane"/>
    <property type="evidence" value="ECO:0007669"/>
    <property type="project" value="InterPro"/>
</dbReference>
<evidence type="ECO:0000313" key="3">
    <source>
        <dbReference type="Proteomes" id="UP000199126"/>
    </source>
</evidence>
<dbReference type="Pfam" id="PF14102">
    <property type="entry name" value="Caps_synth_CapC"/>
    <property type="match status" value="2"/>
</dbReference>
<feature type="transmembrane region" description="Helical" evidence="1">
    <location>
        <begin position="346"/>
        <end position="365"/>
    </location>
</feature>
<feature type="transmembrane region" description="Helical" evidence="1">
    <location>
        <begin position="103"/>
        <end position="120"/>
    </location>
</feature>
<dbReference type="GO" id="GO:0045227">
    <property type="term" value="P:capsule polysaccharide biosynthetic process"/>
    <property type="evidence" value="ECO:0007669"/>
    <property type="project" value="InterPro"/>
</dbReference>
<proteinExistence type="predicted"/>
<evidence type="ECO:0000256" key="1">
    <source>
        <dbReference type="SAM" id="Phobius"/>
    </source>
</evidence>
<feature type="transmembrane region" description="Helical" evidence="1">
    <location>
        <begin position="260"/>
        <end position="282"/>
    </location>
</feature>
<sequence length="383" mass="40217">MIVAALVLLLGLAGGVAATQLWGLRLSGVLVVPLFALYTLYDFTSLPVILLSIALAYVAVGLVREHTLLYGRRLLYIAVGIGAAIPLGVTAALSLQFGVSQPVETLSIGSVLPGIAAYNLHRLDVDKRIDDVVASTATFVGLVVFGASLITPTTATLFGDVAPLLLFGSGSDVAIFRNAVIQDGSFANATGPAVSALVILAGIVVAELYEDVWNVRLLGLITVPLLALLLFQNPWFVGLYAVSVPIVYAVTEAINRRTLLYGRVLLSSAIGVGVVLTFALSVFFPATAGYSLLVVAILSGVGGYNVHRVAPGRRRHTIGVSVGTFAVFVAGVHLLTRAALPFDPRLAVLAGALLCVPALVFGVDLERKRRHNDRLSNTVYGHS</sequence>
<keyword evidence="1" id="KW-0472">Membrane</keyword>
<dbReference type="Proteomes" id="UP000199126">
    <property type="component" value="Unassembled WGS sequence"/>
</dbReference>
<organism evidence="2 3">
    <name type="scientific">Halogranum amylolyticum</name>
    <dbReference type="NCBI Taxonomy" id="660520"/>
    <lineage>
        <taxon>Archaea</taxon>
        <taxon>Methanobacteriati</taxon>
        <taxon>Methanobacteriota</taxon>
        <taxon>Stenosarchaea group</taxon>
        <taxon>Halobacteria</taxon>
        <taxon>Halobacteriales</taxon>
        <taxon>Haloferacaceae</taxon>
    </lineage>
</organism>